<dbReference type="SUPFAM" id="SSF50370">
    <property type="entry name" value="Ricin B-like lectins"/>
    <property type="match status" value="1"/>
</dbReference>
<evidence type="ECO:0000256" key="1">
    <source>
        <dbReference type="SAM" id="SignalP"/>
    </source>
</evidence>
<dbReference type="Pfam" id="PF00652">
    <property type="entry name" value="Ricin_B_lectin"/>
    <property type="match status" value="1"/>
</dbReference>
<dbReference type="SMART" id="SM00458">
    <property type="entry name" value="RICIN"/>
    <property type="match status" value="1"/>
</dbReference>
<sequence length="170" mass="18452">MLKKTMIAAAALTMAALPAVASAAPAPVGAQAVAGPYVLQVGTPPGLVLEALRSQIGTNGGLVRQYNRDGTDEQKWLFFDDRTIRPALNTSMCLDANPNENWDGGKVWVWGCNGTPFQKWTQAPGLPGTLQNEHSLRCLDADPNENRNGGKIWQWRCWGGNPQVWKRIAA</sequence>
<dbReference type="STRING" id="40571.SAMN05660733_01286"/>
<dbReference type="EMBL" id="FWYC01000004">
    <property type="protein sequence ID" value="SMC69595.1"/>
    <property type="molecule type" value="Genomic_DNA"/>
</dbReference>
<dbReference type="Proteomes" id="UP000192840">
    <property type="component" value="Unassembled WGS sequence"/>
</dbReference>
<dbReference type="AlphaFoldDB" id="A0A1W2B9E6"/>
<proteinExistence type="predicted"/>
<evidence type="ECO:0000313" key="4">
    <source>
        <dbReference type="Proteomes" id="UP000192840"/>
    </source>
</evidence>
<name>A0A1W2B9E6_9PSEU</name>
<gene>
    <name evidence="3" type="ORF">SAMN05660733_01286</name>
</gene>
<feature type="domain" description="Ricin B lectin" evidence="2">
    <location>
        <begin position="35"/>
        <end position="168"/>
    </location>
</feature>
<protein>
    <submittedName>
        <fullName evidence="3">Ricin-type beta-trefoil lectin domain-containing protein</fullName>
    </submittedName>
</protein>
<keyword evidence="4" id="KW-1185">Reference proteome</keyword>
<dbReference type="PROSITE" id="PS50231">
    <property type="entry name" value="RICIN_B_LECTIN"/>
    <property type="match status" value="1"/>
</dbReference>
<reference evidence="4" key="1">
    <citation type="submission" date="2017-04" db="EMBL/GenBank/DDBJ databases">
        <authorList>
            <person name="Varghese N."/>
            <person name="Submissions S."/>
        </authorList>
    </citation>
    <scope>NUCLEOTIDE SEQUENCE [LARGE SCALE GENOMIC DNA]</scope>
    <source>
        <strain evidence="4">DSM 44073</strain>
    </source>
</reference>
<accession>A0A1W2B9E6</accession>
<feature type="chain" id="PRO_5010733540" evidence="1">
    <location>
        <begin position="24"/>
        <end position="170"/>
    </location>
</feature>
<dbReference type="CDD" id="cd00161">
    <property type="entry name" value="beta-trefoil_Ricin-like"/>
    <property type="match status" value="1"/>
</dbReference>
<dbReference type="GO" id="GO:0030246">
    <property type="term" value="F:carbohydrate binding"/>
    <property type="evidence" value="ECO:0007669"/>
    <property type="project" value="UniProtKB-KW"/>
</dbReference>
<feature type="signal peptide" evidence="1">
    <location>
        <begin position="1"/>
        <end position="23"/>
    </location>
</feature>
<dbReference type="RefSeq" id="WP_030476622.1">
    <property type="nucleotide sequence ID" value="NZ_FWYC01000004.1"/>
</dbReference>
<keyword evidence="1" id="KW-0732">Signal</keyword>
<organism evidence="3 4">
    <name type="scientific">Lentzea albidocapillata</name>
    <dbReference type="NCBI Taxonomy" id="40571"/>
    <lineage>
        <taxon>Bacteria</taxon>
        <taxon>Bacillati</taxon>
        <taxon>Actinomycetota</taxon>
        <taxon>Actinomycetes</taxon>
        <taxon>Pseudonocardiales</taxon>
        <taxon>Pseudonocardiaceae</taxon>
        <taxon>Lentzea</taxon>
    </lineage>
</organism>
<dbReference type="eggNOG" id="COG3325">
    <property type="taxonomic scope" value="Bacteria"/>
</dbReference>
<dbReference type="InterPro" id="IPR035992">
    <property type="entry name" value="Ricin_B-like_lectins"/>
</dbReference>
<keyword evidence="3" id="KW-0430">Lectin</keyword>
<dbReference type="InterPro" id="IPR000772">
    <property type="entry name" value="Ricin_B_lectin"/>
</dbReference>
<evidence type="ECO:0000259" key="2">
    <source>
        <dbReference type="SMART" id="SM00458"/>
    </source>
</evidence>
<dbReference type="OrthoDB" id="3691669at2"/>
<dbReference type="Gene3D" id="2.80.10.50">
    <property type="match status" value="1"/>
</dbReference>
<evidence type="ECO:0000313" key="3">
    <source>
        <dbReference type="EMBL" id="SMC69595.1"/>
    </source>
</evidence>